<dbReference type="AlphaFoldDB" id="A0AAN7BTR0"/>
<protein>
    <recommendedName>
        <fullName evidence="4">Arrestin C-terminal-like domain-containing protein</fullName>
    </recommendedName>
</protein>
<dbReference type="Pfam" id="PF00339">
    <property type="entry name" value="Arrestin_N"/>
    <property type="match status" value="1"/>
</dbReference>
<name>A0AAN7BTR0_9PEZI</name>
<dbReference type="GO" id="GO:0070086">
    <property type="term" value="P:ubiquitin-dependent endocytosis"/>
    <property type="evidence" value="ECO:0007669"/>
    <property type="project" value="TreeGrafter"/>
</dbReference>
<proteinExistence type="inferred from homology"/>
<reference evidence="5" key="2">
    <citation type="submission" date="2023-05" db="EMBL/GenBank/DDBJ databases">
        <authorList>
            <consortium name="Lawrence Berkeley National Laboratory"/>
            <person name="Steindorff A."/>
            <person name="Hensen N."/>
            <person name="Bonometti L."/>
            <person name="Westerberg I."/>
            <person name="Brannstrom I.O."/>
            <person name="Guillou S."/>
            <person name="Cros-Aarteil S."/>
            <person name="Calhoun S."/>
            <person name="Haridas S."/>
            <person name="Kuo A."/>
            <person name="Mondo S."/>
            <person name="Pangilinan J."/>
            <person name="Riley R."/>
            <person name="Labutti K."/>
            <person name="Andreopoulos B."/>
            <person name="Lipzen A."/>
            <person name="Chen C."/>
            <person name="Yanf M."/>
            <person name="Daum C."/>
            <person name="Ng V."/>
            <person name="Clum A."/>
            <person name="Ohm R."/>
            <person name="Martin F."/>
            <person name="Silar P."/>
            <person name="Natvig D."/>
            <person name="Lalanne C."/>
            <person name="Gautier V."/>
            <person name="Ament-Velasquez S.L."/>
            <person name="Kruys A."/>
            <person name="Hutchinson M.I."/>
            <person name="Powell A.J."/>
            <person name="Barry K."/>
            <person name="Miller A.N."/>
            <person name="Grigoriev I.V."/>
            <person name="Debuchy R."/>
            <person name="Gladieux P."/>
            <person name="Thoren M.H."/>
            <person name="Johannesson H."/>
        </authorList>
    </citation>
    <scope>NUCLEOTIDE SEQUENCE</scope>
    <source>
        <strain evidence="5">CBS 990.96</strain>
    </source>
</reference>
<dbReference type="InterPro" id="IPR011022">
    <property type="entry name" value="Arrestin_C-like"/>
</dbReference>
<dbReference type="GO" id="GO:0030674">
    <property type="term" value="F:protein-macromolecule adaptor activity"/>
    <property type="evidence" value="ECO:0007669"/>
    <property type="project" value="TreeGrafter"/>
</dbReference>
<dbReference type="Proteomes" id="UP001301958">
    <property type="component" value="Unassembled WGS sequence"/>
</dbReference>
<accession>A0AAN7BTR0</accession>
<feature type="compositionally biased region" description="Polar residues" evidence="3">
    <location>
        <begin position="479"/>
        <end position="491"/>
    </location>
</feature>
<feature type="region of interest" description="Disordered" evidence="3">
    <location>
        <begin position="591"/>
        <end position="650"/>
    </location>
</feature>
<dbReference type="InterPro" id="IPR011021">
    <property type="entry name" value="Arrestin-like_N"/>
</dbReference>
<gene>
    <name evidence="5" type="ORF">QBC38DRAFT_441980</name>
</gene>
<evidence type="ECO:0000256" key="3">
    <source>
        <dbReference type="SAM" id="MobiDB-lite"/>
    </source>
</evidence>
<dbReference type="InterPro" id="IPR050357">
    <property type="entry name" value="Arrestin_domain-protein"/>
</dbReference>
<evidence type="ECO:0000256" key="1">
    <source>
        <dbReference type="ARBA" id="ARBA00005298"/>
    </source>
</evidence>
<evidence type="ECO:0000256" key="2">
    <source>
        <dbReference type="ARBA" id="ARBA00038766"/>
    </source>
</evidence>
<comment type="subunit">
    <text evidence="2">Interacts with hulA.</text>
</comment>
<comment type="similarity">
    <text evidence="1">Belongs to the arrestin family.</text>
</comment>
<dbReference type="Gene3D" id="2.60.40.640">
    <property type="match status" value="1"/>
</dbReference>
<dbReference type="GO" id="GO:0031625">
    <property type="term" value="F:ubiquitin protein ligase binding"/>
    <property type="evidence" value="ECO:0007669"/>
    <property type="project" value="TreeGrafter"/>
</dbReference>
<feature type="domain" description="Arrestin C-terminal-like" evidence="4">
    <location>
        <begin position="217"/>
        <end position="369"/>
    </location>
</feature>
<evidence type="ECO:0000313" key="5">
    <source>
        <dbReference type="EMBL" id="KAK4229360.1"/>
    </source>
</evidence>
<dbReference type="GO" id="GO:0005886">
    <property type="term" value="C:plasma membrane"/>
    <property type="evidence" value="ECO:0007669"/>
    <property type="project" value="TreeGrafter"/>
</dbReference>
<dbReference type="PANTHER" id="PTHR11188:SF17">
    <property type="entry name" value="FI21816P1"/>
    <property type="match status" value="1"/>
</dbReference>
<dbReference type="InterPro" id="IPR014752">
    <property type="entry name" value="Arrestin-like_C"/>
</dbReference>
<feature type="region of interest" description="Disordered" evidence="3">
    <location>
        <begin position="479"/>
        <end position="533"/>
    </location>
</feature>
<dbReference type="Pfam" id="PF02752">
    <property type="entry name" value="Arrestin_C"/>
    <property type="match status" value="1"/>
</dbReference>
<dbReference type="SMART" id="SM01017">
    <property type="entry name" value="Arrestin_C"/>
    <property type="match status" value="1"/>
</dbReference>
<dbReference type="PANTHER" id="PTHR11188">
    <property type="entry name" value="ARRESTIN DOMAIN CONTAINING PROTEIN"/>
    <property type="match status" value="1"/>
</dbReference>
<evidence type="ECO:0000259" key="4">
    <source>
        <dbReference type="SMART" id="SM01017"/>
    </source>
</evidence>
<dbReference type="EMBL" id="MU865309">
    <property type="protein sequence ID" value="KAK4229360.1"/>
    <property type="molecule type" value="Genomic_DNA"/>
</dbReference>
<keyword evidence="6" id="KW-1185">Reference proteome</keyword>
<comment type="caution">
    <text evidence="5">The sequence shown here is derived from an EMBL/GenBank/DDBJ whole genome shotgun (WGS) entry which is preliminary data.</text>
</comment>
<evidence type="ECO:0000313" key="6">
    <source>
        <dbReference type="Proteomes" id="UP001301958"/>
    </source>
</evidence>
<dbReference type="GO" id="GO:0005829">
    <property type="term" value="C:cytosol"/>
    <property type="evidence" value="ECO:0007669"/>
    <property type="project" value="TreeGrafter"/>
</dbReference>
<organism evidence="5 6">
    <name type="scientific">Podospora fimiseda</name>
    <dbReference type="NCBI Taxonomy" id="252190"/>
    <lineage>
        <taxon>Eukaryota</taxon>
        <taxon>Fungi</taxon>
        <taxon>Dikarya</taxon>
        <taxon>Ascomycota</taxon>
        <taxon>Pezizomycotina</taxon>
        <taxon>Sordariomycetes</taxon>
        <taxon>Sordariomycetidae</taxon>
        <taxon>Sordariales</taxon>
        <taxon>Podosporaceae</taxon>
        <taxon>Podospora</taxon>
    </lineage>
</organism>
<reference evidence="5" key="1">
    <citation type="journal article" date="2023" name="Mol. Phylogenet. Evol.">
        <title>Genome-scale phylogeny and comparative genomics of the fungal order Sordariales.</title>
        <authorList>
            <person name="Hensen N."/>
            <person name="Bonometti L."/>
            <person name="Westerberg I."/>
            <person name="Brannstrom I.O."/>
            <person name="Guillou S."/>
            <person name="Cros-Aarteil S."/>
            <person name="Calhoun S."/>
            <person name="Haridas S."/>
            <person name="Kuo A."/>
            <person name="Mondo S."/>
            <person name="Pangilinan J."/>
            <person name="Riley R."/>
            <person name="LaButti K."/>
            <person name="Andreopoulos B."/>
            <person name="Lipzen A."/>
            <person name="Chen C."/>
            <person name="Yan M."/>
            <person name="Daum C."/>
            <person name="Ng V."/>
            <person name="Clum A."/>
            <person name="Steindorff A."/>
            <person name="Ohm R.A."/>
            <person name="Martin F."/>
            <person name="Silar P."/>
            <person name="Natvig D.O."/>
            <person name="Lalanne C."/>
            <person name="Gautier V."/>
            <person name="Ament-Velasquez S.L."/>
            <person name="Kruys A."/>
            <person name="Hutchinson M.I."/>
            <person name="Powell A.J."/>
            <person name="Barry K."/>
            <person name="Miller A.N."/>
            <person name="Grigoriev I.V."/>
            <person name="Debuchy R."/>
            <person name="Gladieux P."/>
            <person name="Hiltunen Thoren M."/>
            <person name="Johannesson H."/>
        </authorList>
    </citation>
    <scope>NUCLEOTIDE SEQUENCE</scope>
    <source>
        <strain evidence="5">CBS 990.96</strain>
    </source>
</reference>
<sequence>MPMPNFNPFASVSGKHACTLFEIRPDNDFIVFRGNDHEASAQVLKGTVVLCLTAPLKIENVHLKLTGTIHYGYGIRHSHHGHGPLTLLASWTDQRVTATGVSNQKVDKTIPFFENKWLPFIGTGSATHTPDGPLHYSRSQILPVGNYEWPFEITLPGDTTESVEGLREASITWKLKATVARGKLATDLHAYKRLRVIRTLEASALEFLHAMSVENIWPNKIEYSIMVPQKAVVFGSNIPLETRFTPLLKGLELGDISVKLIEVHDIILHLHNGHNVREHKKEREIDSWKIPVSRTEHWQDMIEDTGQEGWVVNTTLNLPMKLNKCLQDVNAKGIKVRHKLKIVVALKNPDGHISELRATLPVTIFISPNMPLDEDGNLVRQLPTGATTEQVAAIAPPGYGEHVLDQLYDDIDPTGLQTPAGGRSTVGSPIYGRSRAGSYENLAALSHAHGAVLNPALLSSRLQSTLALSQQHRNQSWSSIQSAASVGSEVNTPHPDGSHNPSLSASIPLTRHNSGDDDESPDEPQSPPEHVDFPDEQALAKVPSYHTACKTPVTRPLAGELPDYWTALSASSTPPRSPPLASVELVDNGLGLGSIPEVPHESSPYEEQEELTMARRSPPSPPSAGRRTSPRRRASYLNGLHIHGEGDERSRLRLLQARERVA</sequence>